<comment type="caution">
    <text evidence="7">The sequence shown here is derived from an EMBL/GenBank/DDBJ whole genome shotgun (WGS) entry which is preliminary data.</text>
</comment>
<organism evidence="7 8">
    <name type="scientific">candidate division WOR-3 bacterium</name>
    <dbReference type="NCBI Taxonomy" id="2052148"/>
    <lineage>
        <taxon>Bacteria</taxon>
        <taxon>Bacteria division WOR-3</taxon>
    </lineage>
</organism>
<protein>
    <submittedName>
        <fullName evidence="7">YjgP/YjgQ family permease</fullName>
    </submittedName>
</protein>
<keyword evidence="3 6" id="KW-0812">Transmembrane</keyword>
<feature type="transmembrane region" description="Helical" evidence="6">
    <location>
        <begin position="367"/>
        <end position="386"/>
    </location>
</feature>
<evidence type="ECO:0000256" key="3">
    <source>
        <dbReference type="ARBA" id="ARBA00022692"/>
    </source>
</evidence>
<evidence type="ECO:0000256" key="4">
    <source>
        <dbReference type="ARBA" id="ARBA00022989"/>
    </source>
</evidence>
<name>A0A937XGL9_UNCW3</name>
<dbReference type="EMBL" id="VGIR01000024">
    <property type="protein sequence ID" value="MBM3331268.1"/>
    <property type="molecule type" value="Genomic_DNA"/>
</dbReference>
<feature type="transmembrane region" description="Helical" evidence="6">
    <location>
        <begin position="340"/>
        <end position="360"/>
    </location>
</feature>
<keyword evidence="4 6" id="KW-1133">Transmembrane helix</keyword>
<gene>
    <name evidence="7" type="ORF">FJY68_05360</name>
</gene>
<evidence type="ECO:0000313" key="7">
    <source>
        <dbReference type="EMBL" id="MBM3331268.1"/>
    </source>
</evidence>
<dbReference type="GO" id="GO:0015920">
    <property type="term" value="P:lipopolysaccharide transport"/>
    <property type="evidence" value="ECO:0007669"/>
    <property type="project" value="TreeGrafter"/>
</dbReference>
<evidence type="ECO:0000256" key="2">
    <source>
        <dbReference type="ARBA" id="ARBA00022475"/>
    </source>
</evidence>
<feature type="transmembrane region" description="Helical" evidence="6">
    <location>
        <begin position="398"/>
        <end position="421"/>
    </location>
</feature>
<dbReference type="Proteomes" id="UP000779900">
    <property type="component" value="Unassembled WGS sequence"/>
</dbReference>
<evidence type="ECO:0000256" key="6">
    <source>
        <dbReference type="SAM" id="Phobius"/>
    </source>
</evidence>
<dbReference type="InterPro" id="IPR005495">
    <property type="entry name" value="LptG/LptF_permease"/>
</dbReference>
<comment type="subcellular location">
    <subcellularLocation>
        <location evidence="1">Cell membrane</location>
        <topology evidence="1">Multi-pass membrane protein</topology>
    </subcellularLocation>
</comment>
<accession>A0A937XGL9</accession>
<reference evidence="7" key="1">
    <citation type="submission" date="2019-03" db="EMBL/GenBank/DDBJ databases">
        <title>Lake Tanganyika Metagenome-Assembled Genomes (MAGs).</title>
        <authorList>
            <person name="Tran P."/>
        </authorList>
    </citation>
    <scope>NUCLEOTIDE SEQUENCE</scope>
    <source>
        <strain evidence="7">K_DeepCast_150m_m2_040</strain>
    </source>
</reference>
<feature type="transmembrane region" description="Helical" evidence="6">
    <location>
        <begin position="120"/>
        <end position="142"/>
    </location>
</feature>
<feature type="transmembrane region" description="Helical" evidence="6">
    <location>
        <begin position="33"/>
        <end position="55"/>
    </location>
</feature>
<feature type="transmembrane region" description="Helical" evidence="6">
    <location>
        <begin position="75"/>
        <end position="99"/>
    </location>
</feature>
<dbReference type="GO" id="GO:0043190">
    <property type="term" value="C:ATP-binding cassette (ABC) transporter complex"/>
    <property type="evidence" value="ECO:0007669"/>
    <property type="project" value="TreeGrafter"/>
</dbReference>
<keyword evidence="5 6" id="KW-0472">Membrane</keyword>
<proteinExistence type="predicted"/>
<evidence type="ECO:0000313" key="8">
    <source>
        <dbReference type="Proteomes" id="UP000779900"/>
    </source>
</evidence>
<sequence>MPGAWRGHGFDFGSARRYHQPVKLLQRYALRQFVPPFFLAILILTFVLLMDRLFLLADMLVRKGVAVTVVSEVALLSLPFVVSICAPLGSLIAGVISFGRMAQDNEVRVIRAAGIRTIRLFTPIMFACLLLLAAMIGFNGFVVPEAQHRVRNLLTDVARKRPAMRIREGQFMDDFAGYMIYIGAIDERRSTVRNVTIFATGARKGTPGFVTAPLGDISYTADDAYMIMTLFDGEMHELVDTSTYRRVLFKKHVINVAMDDDLVRRDREYRSNEEMLLPQLAATMKQLGTEALDLKEKTGEAERKAGAGEPDKLKYDEMKSRFRYKNLEMARYQVELQKRLSLAFSAFFFVLFGAPVGLLLRRGGVGTGFIIGLIFFAVFYVLLLAGENLAESGRLSPFVGMWLPNLILVLPVTELFLRAFYEKSLFRMRGAES</sequence>
<evidence type="ECO:0000256" key="5">
    <source>
        <dbReference type="ARBA" id="ARBA00023136"/>
    </source>
</evidence>
<keyword evidence="2" id="KW-1003">Cell membrane</keyword>
<evidence type="ECO:0000256" key="1">
    <source>
        <dbReference type="ARBA" id="ARBA00004651"/>
    </source>
</evidence>
<dbReference type="PANTHER" id="PTHR33529:SF6">
    <property type="entry name" value="YJGP_YJGQ FAMILY PERMEASE"/>
    <property type="match status" value="1"/>
</dbReference>
<dbReference type="PANTHER" id="PTHR33529">
    <property type="entry name" value="SLR0882 PROTEIN-RELATED"/>
    <property type="match status" value="1"/>
</dbReference>
<dbReference type="AlphaFoldDB" id="A0A937XGL9"/>
<dbReference type="Pfam" id="PF03739">
    <property type="entry name" value="LptF_LptG"/>
    <property type="match status" value="1"/>
</dbReference>